<protein>
    <recommendedName>
        <fullName evidence="2">Porin domain-containing protein</fullName>
    </recommendedName>
</protein>
<feature type="chain" id="PRO_5016728171" description="Porin domain-containing protein" evidence="1">
    <location>
        <begin position="23"/>
        <end position="403"/>
    </location>
</feature>
<dbReference type="InterPro" id="IPR023614">
    <property type="entry name" value="Porin_dom_sf"/>
</dbReference>
<accession>A0A368XJW6</accession>
<evidence type="ECO:0000313" key="3">
    <source>
        <dbReference type="EMBL" id="RCW68233.1"/>
    </source>
</evidence>
<proteinExistence type="predicted"/>
<evidence type="ECO:0000313" key="4">
    <source>
        <dbReference type="Proteomes" id="UP000252884"/>
    </source>
</evidence>
<evidence type="ECO:0000256" key="1">
    <source>
        <dbReference type="SAM" id="SignalP"/>
    </source>
</evidence>
<feature type="domain" description="Porin" evidence="2">
    <location>
        <begin position="10"/>
        <end position="374"/>
    </location>
</feature>
<dbReference type="OrthoDB" id="197869at2"/>
<organism evidence="3 4">
    <name type="scientific">Pseudorhodoferax soli</name>
    <dbReference type="NCBI Taxonomy" id="545864"/>
    <lineage>
        <taxon>Bacteria</taxon>
        <taxon>Pseudomonadati</taxon>
        <taxon>Pseudomonadota</taxon>
        <taxon>Betaproteobacteria</taxon>
        <taxon>Burkholderiales</taxon>
        <taxon>Comamonadaceae</taxon>
    </lineage>
</organism>
<name>A0A368XJW6_9BURK</name>
<dbReference type="InterPro" id="IPR033900">
    <property type="entry name" value="Gram_neg_porin_domain"/>
</dbReference>
<reference evidence="3 4" key="1">
    <citation type="submission" date="2018-07" db="EMBL/GenBank/DDBJ databases">
        <title>Genomic Encyclopedia of Type Strains, Phase IV (KMG-IV): sequencing the most valuable type-strain genomes for metagenomic binning, comparative biology and taxonomic classification.</title>
        <authorList>
            <person name="Goeker M."/>
        </authorList>
    </citation>
    <scope>NUCLEOTIDE SEQUENCE [LARGE SCALE GENOMIC DNA]</scope>
    <source>
        <strain evidence="3 4">DSM 21634</strain>
    </source>
</reference>
<feature type="signal peptide" evidence="1">
    <location>
        <begin position="1"/>
        <end position="22"/>
    </location>
</feature>
<keyword evidence="4" id="KW-1185">Reference proteome</keyword>
<comment type="caution">
    <text evidence="3">The sequence shown here is derived from an EMBL/GenBank/DDBJ whole genome shotgun (WGS) entry which is preliminary data.</text>
</comment>
<dbReference type="AlphaFoldDB" id="A0A368XJW6"/>
<dbReference type="Pfam" id="PF13609">
    <property type="entry name" value="Porin_4"/>
    <property type="match status" value="1"/>
</dbReference>
<gene>
    <name evidence="3" type="ORF">DES41_108416</name>
</gene>
<dbReference type="EMBL" id="QPJK01000008">
    <property type="protein sequence ID" value="RCW68233.1"/>
    <property type="molecule type" value="Genomic_DNA"/>
</dbReference>
<sequence length="403" mass="43140">MRFQLRAAVVAALAGLATSAQAQTQAESIFSLSGFGTVGVVGTSKDGAEYVVPSQIRGADKSWSGEVDSKLGVQMGARFNSQFSATVQVLSKQDGKGKFTPQIEWAFAKWQATPGLAVRAGRMGGPFFAVSDFRDVGYANTWLRPPIDVYGQVPVSHFDGADLSWQTSVAGKALTLQVIGGRSSSYVERTKVEIDSLVGFNATIELVDGLSLRLGHVTGKLTVNSGSLNDLVGVLRRTPFAGVGNQLDPNDKRASFSGLGLTYDQGNWIVLAEYTKRKTETFIPDTTGWYTTLGYRVGKFTPYATLSRLKTDDSNVNNTIPGSVVLPGMQAPLRAYVDGATAAQSTPQKTIGLGVRWDGLRNVAVKAQIDSIKTTGAGQFYNADASFSNKRVNVYSLAVDFVF</sequence>
<keyword evidence="1" id="KW-0732">Signal</keyword>
<dbReference type="Gene3D" id="2.40.160.10">
    <property type="entry name" value="Porin"/>
    <property type="match status" value="1"/>
</dbReference>
<evidence type="ECO:0000259" key="2">
    <source>
        <dbReference type="Pfam" id="PF13609"/>
    </source>
</evidence>
<dbReference type="RefSeq" id="WP_147282974.1">
    <property type="nucleotide sequence ID" value="NZ_QPJK01000008.1"/>
</dbReference>
<dbReference type="SUPFAM" id="SSF56935">
    <property type="entry name" value="Porins"/>
    <property type="match status" value="1"/>
</dbReference>
<dbReference type="Proteomes" id="UP000252884">
    <property type="component" value="Unassembled WGS sequence"/>
</dbReference>